<dbReference type="Gene3D" id="1.50.40.10">
    <property type="entry name" value="Mitochondrial carrier domain"/>
    <property type="match status" value="1"/>
</dbReference>
<evidence type="ECO:0000256" key="2">
    <source>
        <dbReference type="ARBA" id="ARBA00022490"/>
    </source>
</evidence>
<feature type="binding site" evidence="13">
    <location>
        <begin position="348"/>
        <end position="354"/>
    </location>
    <ligand>
        <name>(6S)-NADPHX</name>
        <dbReference type="ChEBI" id="CHEBI:64076"/>
    </ligand>
</feature>
<dbReference type="Pfam" id="PF00153">
    <property type="entry name" value="Mito_carr"/>
    <property type="match status" value="1"/>
</dbReference>
<comment type="catalytic activity">
    <reaction evidence="13">
        <text>(6S)-NADHX + ATP = ADP + phosphate + NADH + H(+)</text>
        <dbReference type="Rhea" id="RHEA:19017"/>
        <dbReference type="ChEBI" id="CHEBI:15378"/>
        <dbReference type="ChEBI" id="CHEBI:30616"/>
        <dbReference type="ChEBI" id="CHEBI:43474"/>
        <dbReference type="ChEBI" id="CHEBI:57945"/>
        <dbReference type="ChEBI" id="CHEBI:64074"/>
        <dbReference type="ChEBI" id="CHEBI:456216"/>
        <dbReference type="EC" id="4.2.1.93"/>
    </reaction>
</comment>
<dbReference type="GO" id="GO:0016020">
    <property type="term" value="C:membrane"/>
    <property type="evidence" value="ECO:0007669"/>
    <property type="project" value="UniProtKB-SubCell"/>
</dbReference>
<evidence type="ECO:0000256" key="5">
    <source>
        <dbReference type="ARBA" id="ARBA00022741"/>
    </source>
</evidence>
<feature type="binding site" evidence="13">
    <location>
        <position position="416"/>
    </location>
    <ligand>
        <name>(6S)-NADPHX</name>
        <dbReference type="ChEBI" id="CHEBI:64076"/>
    </ligand>
</feature>
<dbReference type="SUPFAM" id="SSF103506">
    <property type="entry name" value="Mitochondrial carrier"/>
    <property type="match status" value="1"/>
</dbReference>
<dbReference type="GO" id="GO:0005737">
    <property type="term" value="C:cytoplasm"/>
    <property type="evidence" value="ECO:0007669"/>
    <property type="project" value="UniProtKB-SubCell"/>
</dbReference>
<comment type="caution">
    <text evidence="17">The sequence shown here is derived from an EMBL/GenBank/DDBJ whole genome shotgun (WGS) entry which is preliminary data.</text>
</comment>
<name>A0AAV5GFB1_9BASI</name>
<keyword evidence="15" id="KW-0813">Transport</keyword>
<keyword evidence="8" id="KW-1133">Transmembrane helix</keyword>
<feature type="repeat" description="Solcar" evidence="14">
    <location>
        <begin position="41"/>
        <end position="124"/>
    </location>
</feature>
<dbReference type="InterPro" id="IPR000631">
    <property type="entry name" value="CARKD"/>
</dbReference>
<dbReference type="GO" id="GO:0110051">
    <property type="term" value="P:metabolite repair"/>
    <property type="evidence" value="ECO:0007669"/>
    <property type="project" value="TreeGrafter"/>
</dbReference>
<feature type="domain" description="YjeF C-terminal" evidence="16">
    <location>
        <begin position="191"/>
        <end position="492"/>
    </location>
</feature>
<dbReference type="PROSITE" id="PS50920">
    <property type="entry name" value="SOLCAR"/>
    <property type="match status" value="1"/>
</dbReference>
<evidence type="ECO:0000313" key="18">
    <source>
        <dbReference type="Proteomes" id="UP001342314"/>
    </source>
</evidence>
<evidence type="ECO:0000256" key="6">
    <source>
        <dbReference type="ARBA" id="ARBA00022840"/>
    </source>
</evidence>
<evidence type="ECO:0000256" key="1">
    <source>
        <dbReference type="ARBA" id="ARBA00004141"/>
    </source>
</evidence>
<dbReference type="PROSITE" id="PS01050">
    <property type="entry name" value="YJEF_C_2"/>
    <property type="match status" value="1"/>
</dbReference>
<dbReference type="EC" id="4.2.1.93" evidence="13"/>
<evidence type="ECO:0000256" key="7">
    <source>
        <dbReference type="ARBA" id="ARBA00022857"/>
    </source>
</evidence>
<keyword evidence="9 13" id="KW-0520">NAD</keyword>
<evidence type="ECO:0000259" key="16">
    <source>
        <dbReference type="PROSITE" id="PS51383"/>
    </source>
</evidence>
<evidence type="ECO:0000256" key="10">
    <source>
        <dbReference type="ARBA" id="ARBA00023136"/>
    </source>
</evidence>
<feature type="binding site" evidence="13">
    <location>
        <begin position="406"/>
        <end position="415"/>
    </location>
    <ligand>
        <name>ATP</name>
        <dbReference type="ChEBI" id="CHEBI:30616"/>
    </ligand>
</feature>
<keyword evidence="10 14" id="KW-0472">Membrane</keyword>
<accession>A0AAV5GFB1</accession>
<evidence type="ECO:0000256" key="13">
    <source>
        <dbReference type="HAMAP-Rule" id="MF_03157"/>
    </source>
</evidence>
<evidence type="ECO:0000256" key="14">
    <source>
        <dbReference type="PROSITE-ProRule" id="PRU00282"/>
    </source>
</evidence>
<organism evidence="17 18">
    <name type="scientific">Rhodotorula paludigena</name>
    <dbReference type="NCBI Taxonomy" id="86838"/>
    <lineage>
        <taxon>Eukaryota</taxon>
        <taxon>Fungi</taxon>
        <taxon>Dikarya</taxon>
        <taxon>Basidiomycota</taxon>
        <taxon>Pucciniomycotina</taxon>
        <taxon>Microbotryomycetes</taxon>
        <taxon>Sporidiobolales</taxon>
        <taxon>Sporidiobolaceae</taxon>
        <taxon>Rhodotorula</taxon>
    </lineage>
</organism>
<keyword evidence="7" id="KW-0521">NADP</keyword>
<dbReference type="Proteomes" id="UP001342314">
    <property type="component" value="Unassembled WGS sequence"/>
</dbReference>
<evidence type="ECO:0000256" key="9">
    <source>
        <dbReference type="ARBA" id="ARBA00023027"/>
    </source>
</evidence>
<keyword evidence="18" id="KW-1185">Reference proteome</keyword>
<keyword evidence="6 13" id="KW-0067">ATP-binding</keyword>
<dbReference type="EMBL" id="BQKY01000004">
    <property type="protein sequence ID" value="GJN88908.1"/>
    <property type="molecule type" value="Genomic_DNA"/>
</dbReference>
<comment type="cofactor">
    <cofactor evidence="13">
        <name>Mg(2+)</name>
        <dbReference type="ChEBI" id="CHEBI:18420"/>
    </cofactor>
</comment>
<dbReference type="PANTHER" id="PTHR12592:SF0">
    <property type="entry name" value="ATP-DEPENDENT (S)-NAD(P)H-HYDRATE DEHYDRATASE"/>
    <property type="match status" value="1"/>
</dbReference>
<feature type="binding site" evidence="13">
    <location>
        <begin position="387"/>
        <end position="391"/>
    </location>
    <ligand>
        <name>ATP</name>
        <dbReference type="ChEBI" id="CHEBI:30616"/>
    </ligand>
</feature>
<evidence type="ECO:0000313" key="17">
    <source>
        <dbReference type="EMBL" id="GJN88908.1"/>
    </source>
</evidence>
<dbReference type="SUPFAM" id="SSF53613">
    <property type="entry name" value="Ribokinase-like"/>
    <property type="match status" value="1"/>
</dbReference>
<reference evidence="17 18" key="1">
    <citation type="submission" date="2021-12" db="EMBL/GenBank/DDBJ databases">
        <title>High titer production of polyol ester of fatty acids by Rhodotorula paludigena BS15 towards product separation-free biomass refinery.</title>
        <authorList>
            <person name="Mano J."/>
            <person name="Ono H."/>
            <person name="Tanaka T."/>
            <person name="Naito K."/>
            <person name="Sushida H."/>
            <person name="Ike M."/>
            <person name="Tokuyasu K."/>
            <person name="Kitaoka M."/>
        </authorList>
    </citation>
    <scope>NUCLEOTIDE SEQUENCE [LARGE SCALE GENOMIC DNA]</scope>
    <source>
        <strain evidence="17 18">BS15</strain>
    </source>
</reference>
<comment type="similarity">
    <text evidence="15">Belongs to the mitochondrial carrier (TC 2.A.29) family.</text>
</comment>
<dbReference type="InterPro" id="IPR023395">
    <property type="entry name" value="MCP_dom_sf"/>
</dbReference>
<dbReference type="Pfam" id="PF01256">
    <property type="entry name" value="Carb_kinase"/>
    <property type="match status" value="1"/>
</dbReference>
<dbReference type="InterPro" id="IPR029056">
    <property type="entry name" value="Ribokinase-like"/>
</dbReference>
<keyword evidence="3 13" id="KW-0597">Phosphoprotein</keyword>
<evidence type="ECO:0000256" key="15">
    <source>
        <dbReference type="RuleBase" id="RU000488"/>
    </source>
</evidence>
<keyword evidence="5 13" id="KW-0547">Nucleotide-binding</keyword>
<evidence type="ECO:0000256" key="4">
    <source>
        <dbReference type="ARBA" id="ARBA00022692"/>
    </source>
</evidence>
<dbReference type="CDD" id="cd01171">
    <property type="entry name" value="YXKO-related"/>
    <property type="match status" value="1"/>
</dbReference>
<evidence type="ECO:0000256" key="12">
    <source>
        <dbReference type="ARBA" id="ARBA00047472"/>
    </source>
</evidence>
<evidence type="ECO:0000256" key="8">
    <source>
        <dbReference type="ARBA" id="ARBA00022989"/>
    </source>
</evidence>
<keyword evidence="2 13" id="KW-0963">Cytoplasm</keyword>
<dbReference type="GO" id="GO:0047453">
    <property type="term" value="F:ATP-dependent NAD(P)H-hydrate dehydratase activity"/>
    <property type="evidence" value="ECO:0007669"/>
    <property type="project" value="UniProtKB-UniRule"/>
</dbReference>
<keyword evidence="4 14" id="KW-0812">Transmembrane</keyword>
<dbReference type="GO" id="GO:0005524">
    <property type="term" value="F:ATP binding"/>
    <property type="evidence" value="ECO:0007669"/>
    <property type="project" value="UniProtKB-KW"/>
</dbReference>
<comment type="similarity">
    <text evidence="13">Belongs to the NnrD/CARKD family.</text>
</comment>
<dbReference type="Gene3D" id="3.40.1190.20">
    <property type="match status" value="1"/>
</dbReference>
<gene>
    <name evidence="17" type="ORF">Rhopal_001879-T1</name>
</gene>
<dbReference type="PROSITE" id="PS51383">
    <property type="entry name" value="YJEF_C_3"/>
    <property type="match status" value="1"/>
</dbReference>
<sequence length="521" mass="55275">MAGLYKGVTSPMLGVALMNASVFTSYKLAMNAMLSSPDAEPTLTQITAAGAASGVFTSVITTPIERLKILQQASSVGARSAQPTVVALVRSHSLRSLYRGWSATLLRDFGYGPYFLVYEYVARGGNFGLFSSGAAGEEGKRRRVKADLVDEVENEVHGSDGQEGAGAVRVLVAGGLAGIAGWGFTVPVNMTIARCKRLIPPLSPELHKGQAGRIGVVGGSKDYSGAPYFASMTTLRLGADLAHVICEPAAGNIIKTYSPDLIVHTDLNENLDEEQMADVFKGVLPRLHTLVIGPGLGRDKHMQLAARTAIRLARENDLYIVLDADGLFLVQNDPSVVRGYKRAVLTPNVVEFGRLAEACNLDPKSMEPSELASAIAQHLQGPTIVQKGREDRITNGHETLVSDVTGSSRRCGGQGDVLSGAVGTFLAWGKNYEEREGKDEEDPIKPDEITLLAAYAASSVTRTASRLTFAQHKRAMQTGEMLGFVGQAFEEVFGSEEVVDQGLGGAEGLVGKVVGAIKGSL</sequence>
<dbReference type="PANTHER" id="PTHR12592">
    <property type="entry name" value="ATP-DEPENDENT (S)-NAD(P)H-HYDRATE DEHYDRATASE FAMILY MEMBER"/>
    <property type="match status" value="1"/>
</dbReference>
<keyword evidence="11 13" id="KW-0456">Lyase</keyword>
<feature type="binding site" evidence="13">
    <location>
        <position position="295"/>
    </location>
    <ligand>
        <name>(6S)-NADPHX</name>
        <dbReference type="ChEBI" id="CHEBI:64076"/>
    </ligand>
</feature>
<proteinExistence type="inferred from homology"/>
<comment type="subcellular location">
    <subcellularLocation>
        <location evidence="13">Cytoplasm</location>
    </subcellularLocation>
    <subcellularLocation>
        <location evidence="1">Membrane</location>
        <topology evidence="1">Multi-pass membrane protein</topology>
    </subcellularLocation>
</comment>
<dbReference type="InterPro" id="IPR017953">
    <property type="entry name" value="Carbohydrate_kinase_pred_CS"/>
</dbReference>
<protein>
    <recommendedName>
        <fullName evidence="13">ATP-dependent (S)-NAD(P)H-hydrate dehydratase</fullName>
        <ecNumber evidence="13">4.2.1.93</ecNumber>
    </recommendedName>
    <alternativeName>
        <fullName evidence="13">ATP-dependent NAD(P)HX dehydratase</fullName>
    </alternativeName>
</protein>
<evidence type="ECO:0000256" key="11">
    <source>
        <dbReference type="ARBA" id="ARBA00023239"/>
    </source>
</evidence>
<comment type="function">
    <text evidence="13">Catalyzes the dehydration of the S-form of NAD(P)HX at the expense of ATP, which is converted to ADP. Together with NAD(P)HX epimerase, which catalyzes the epimerization of the S- and R-forms, the enzyme allows the repair of both epimers of NAD(P)HX, a damaged form of NAD(P)H that is a result of enzymatic or heat-dependent hydration.</text>
</comment>
<dbReference type="NCBIfam" id="TIGR00196">
    <property type="entry name" value="yjeF_cterm"/>
    <property type="match status" value="1"/>
</dbReference>
<evidence type="ECO:0000256" key="3">
    <source>
        <dbReference type="ARBA" id="ARBA00022553"/>
    </source>
</evidence>
<dbReference type="InterPro" id="IPR018108">
    <property type="entry name" value="MCP_transmembrane"/>
</dbReference>
<dbReference type="GO" id="GO:0046496">
    <property type="term" value="P:nicotinamide nucleotide metabolic process"/>
    <property type="evidence" value="ECO:0007669"/>
    <property type="project" value="UniProtKB-UniRule"/>
</dbReference>
<dbReference type="AlphaFoldDB" id="A0AAV5GFB1"/>
<dbReference type="HAMAP" id="MF_01965">
    <property type="entry name" value="NADHX_dehydratase"/>
    <property type="match status" value="1"/>
</dbReference>
<dbReference type="FunFam" id="3.40.1190.20:FF:000023">
    <property type="entry name" value="ATP-dependent (S)-NAD(P)H-hydrate dehydratase"/>
    <property type="match status" value="1"/>
</dbReference>
<comment type="catalytic activity">
    <reaction evidence="12 13">
        <text>(6S)-NADPHX + ATP = ADP + phosphate + NADPH + H(+)</text>
        <dbReference type="Rhea" id="RHEA:32231"/>
        <dbReference type="ChEBI" id="CHEBI:15378"/>
        <dbReference type="ChEBI" id="CHEBI:30616"/>
        <dbReference type="ChEBI" id="CHEBI:43474"/>
        <dbReference type="ChEBI" id="CHEBI:57783"/>
        <dbReference type="ChEBI" id="CHEBI:64076"/>
        <dbReference type="ChEBI" id="CHEBI:456216"/>
        <dbReference type="EC" id="4.2.1.93"/>
    </reaction>
</comment>